<evidence type="ECO:0000313" key="1">
    <source>
        <dbReference type="EMBL" id="MPD00349.1"/>
    </source>
</evidence>
<comment type="caution">
    <text evidence="1">The sequence shown here is derived from an EMBL/GenBank/DDBJ whole genome shotgun (WGS) entry which is preliminary data.</text>
</comment>
<name>A0A5B7K589_PORTR</name>
<dbReference type="AlphaFoldDB" id="A0A5B7K589"/>
<dbReference type="Proteomes" id="UP000324222">
    <property type="component" value="Unassembled WGS sequence"/>
</dbReference>
<sequence length="122" mass="13028">MGVVIVGSGGCGGACGSDERGATTVDAPPFPLRDKKGSGILPIPHWSLNRREHYPRYTRSTSYSVFALPSLRLLLAIINHHCVLPPATLPLRKLTVITSTITTAASAVTTTLNQRHIAATRN</sequence>
<organism evidence="1 2">
    <name type="scientific">Portunus trituberculatus</name>
    <name type="common">Swimming crab</name>
    <name type="synonym">Neptunus trituberculatus</name>
    <dbReference type="NCBI Taxonomy" id="210409"/>
    <lineage>
        <taxon>Eukaryota</taxon>
        <taxon>Metazoa</taxon>
        <taxon>Ecdysozoa</taxon>
        <taxon>Arthropoda</taxon>
        <taxon>Crustacea</taxon>
        <taxon>Multicrustacea</taxon>
        <taxon>Malacostraca</taxon>
        <taxon>Eumalacostraca</taxon>
        <taxon>Eucarida</taxon>
        <taxon>Decapoda</taxon>
        <taxon>Pleocyemata</taxon>
        <taxon>Brachyura</taxon>
        <taxon>Eubrachyura</taxon>
        <taxon>Portunoidea</taxon>
        <taxon>Portunidae</taxon>
        <taxon>Portuninae</taxon>
        <taxon>Portunus</taxon>
    </lineage>
</organism>
<evidence type="ECO:0000313" key="2">
    <source>
        <dbReference type="Proteomes" id="UP000324222"/>
    </source>
</evidence>
<dbReference type="EMBL" id="VSRR010122516">
    <property type="protein sequence ID" value="MPD00349.1"/>
    <property type="molecule type" value="Genomic_DNA"/>
</dbReference>
<reference evidence="1 2" key="1">
    <citation type="submission" date="2019-05" db="EMBL/GenBank/DDBJ databases">
        <title>Another draft genome of Portunus trituberculatus and its Hox gene families provides insights of decapod evolution.</title>
        <authorList>
            <person name="Jeong J.-H."/>
            <person name="Song I."/>
            <person name="Kim S."/>
            <person name="Choi T."/>
            <person name="Kim D."/>
            <person name="Ryu S."/>
            <person name="Kim W."/>
        </authorList>
    </citation>
    <scope>NUCLEOTIDE SEQUENCE [LARGE SCALE GENOMIC DNA]</scope>
    <source>
        <tissue evidence="1">Muscle</tissue>
    </source>
</reference>
<accession>A0A5B7K589</accession>
<gene>
    <name evidence="1" type="ORF">E2C01_095815</name>
</gene>
<protein>
    <submittedName>
        <fullName evidence="1">Uncharacterized protein</fullName>
    </submittedName>
</protein>
<keyword evidence="2" id="KW-1185">Reference proteome</keyword>
<proteinExistence type="predicted"/>